<dbReference type="GO" id="GO:0009055">
    <property type="term" value="F:electron transfer activity"/>
    <property type="evidence" value="ECO:0007669"/>
    <property type="project" value="InterPro"/>
</dbReference>
<keyword evidence="2 4" id="KW-0479">Metal-binding</keyword>
<sequence>MKTFIAVYLAVVSLVFFSIKQDNKLKESIERGSAVYEDFCVTCHLPTGKGVTGSFPPLAESDYLIKNREESIRGIKYGQKGEITVNGKKYNGFMAPLGLADDEVADVMNYILNSWGNKSDKIVTEEEVAKIKKN</sequence>
<gene>
    <name evidence="6" type="ORF">GWK08_01590</name>
</gene>
<evidence type="ECO:0000259" key="5">
    <source>
        <dbReference type="PROSITE" id="PS51007"/>
    </source>
</evidence>
<dbReference type="InterPro" id="IPR009056">
    <property type="entry name" value="Cyt_c-like_dom"/>
</dbReference>
<dbReference type="GO" id="GO:0020037">
    <property type="term" value="F:heme binding"/>
    <property type="evidence" value="ECO:0007669"/>
    <property type="project" value="InterPro"/>
</dbReference>
<comment type="caution">
    <text evidence="6">The sequence shown here is derived from an EMBL/GenBank/DDBJ whole genome shotgun (WGS) entry which is preliminary data.</text>
</comment>
<protein>
    <submittedName>
        <fullName evidence="6">C-type cytochrome</fullName>
    </submittedName>
</protein>
<dbReference type="Proteomes" id="UP000468581">
    <property type="component" value="Unassembled WGS sequence"/>
</dbReference>
<keyword evidence="1 4" id="KW-0349">Heme</keyword>
<reference evidence="6 7" key="1">
    <citation type="submission" date="2020-01" db="EMBL/GenBank/DDBJ databases">
        <title>Leptobacterium flavescens.</title>
        <authorList>
            <person name="Wang G."/>
        </authorList>
    </citation>
    <scope>NUCLEOTIDE SEQUENCE [LARGE SCALE GENOMIC DNA]</scope>
    <source>
        <strain evidence="6 7">KCTC 22160</strain>
    </source>
</reference>
<dbReference type="InterPro" id="IPR036909">
    <property type="entry name" value="Cyt_c-like_dom_sf"/>
</dbReference>
<dbReference type="Gene3D" id="1.10.760.10">
    <property type="entry name" value="Cytochrome c-like domain"/>
    <property type="match status" value="1"/>
</dbReference>
<organism evidence="6 7">
    <name type="scientific">Leptobacterium flavescens</name>
    <dbReference type="NCBI Taxonomy" id="472055"/>
    <lineage>
        <taxon>Bacteria</taxon>
        <taxon>Pseudomonadati</taxon>
        <taxon>Bacteroidota</taxon>
        <taxon>Flavobacteriia</taxon>
        <taxon>Flavobacteriales</taxon>
        <taxon>Flavobacteriaceae</taxon>
        <taxon>Leptobacterium</taxon>
    </lineage>
</organism>
<dbReference type="PANTHER" id="PTHR35008">
    <property type="entry name" value="BLL4482 PROTEIN-RELATED"/>
    <property type="match status" value="1"/>
</dbReference>
<evidence type="ECO:0000256" key="4">
    <source>
        <dbReference type="PROSITE-ProRule" id="PRU00433"/>
    </source>
</evidence>
<dbReference type="SUPFAM" id="SSF46626">
    <property type="entry name" value="Cytochrome c"/>
    <property type="match status" value="1"/>
</dbReference>
<dbReference type="InterPro" id="IPR051459">
    <property type="entry name" value="Cytochrome_c-type_DH"/>
</dbReference>
<dbReference type="EMBL" id="JAABOO010000001">
    <property type="protein sequence ID" value="NER12121.1"/>
    <property type="molecule type" value="Genomic_DNA"/>
</dbReference>
<dbReference type="RefSeq" id="WP_163605157.1">
    <property type="nucleotide sequence ID" value="NZ_JAABOO010000001.1"/>
</dbReference>
<evidence type="ECO:0000256" key="3">
    <source>
        <dbReference type="ARBA" id="ARBA00023004"/>
    </source>
</evidence>
<keyword evidence="3 4" id="KW-0408">Iron</keyword>
<dbReference type="Pfam" id="PF00034">
    <property type="entry name" value="Cytochrom_C"/>
    <property type="match status" value="1"/>
</dbReference>
<dbReference type="AlphaFoldDB" id="A0A6P0UFR5"/>
<dbReference type="PANTHER" id="PTHR35008:SF8">
    <property type="entry name" value="ALCOHOL DEHYDROGENASE CYTOCHROME C SUBUNIT"/>
    <property type="match status" value="1"/>
</dbReference>
<evidence type="ECO:0000313" key="7">
    <source>
        <dbReference type="Proteomes" id="UP000468581"/>
    </source>
</evidence>
<name>A0A6P0UFR5_9FLAO</name>
<proteinExistence type="predicted"/>
<dbReference type="GO" id="GO:0046872">
    <property type="term" value="F:metal ion binding"/>
    <property type="evidence" value="ECO:0007669"/>
    <property type="project" value="UniProtKB-KW"/>
</dbReference>
<accession>A0A6P0UFR5</accession>
<evidence type="ECO:0000313" key="6">
    <source>
        <dbReference type="EMBL" id="NER12121.1"/>
    </source>
</evidence>
<evidence type="ECO:0000256" key="1">
    <source>
        <dbReference type="ARBA" id="ARBA00022617"/>
    </source>
</evidence>
<keyword evidence="7" id="KW-1185">Reference proteome</keyword>
<dbReference type="PROSITE" id="PS51007">
    <property type="entry name" value="CYTC"/>
    <property type="match status" value="1"/>
</dbReference>
<evidence type="ECO:0000256" key="2">
    <source>
        <dbReference type="ARBA" id="ARBA00022723"/>
    </source>
</evidence>
<feature type="domain" description="Cytochrome c" evidence="5">
    <location>
        <begin position="27"/>
        <end position="115"/>
    </location>
</feature>